<keyword evidence="6" id="KW-1185">Reference proteome</keyword>
<dbReference type="PROSITE" id="PS51118">
    <property type="entry name" value="HTH_HXLR"/>
    <property type="match status" value="1"/>
</dbReference>
<proteinExistence type="predicted"/>
<name>W6K3W3_9MICO</name>
<comment type="caution">
    <text evidence="5">The sequence shown here is derived from an EMBL/GenBank/DDBJ whole genome shotgun (WGS) entry which is preliminary data.</text>
</comment>
<dbReference type="PANTHER" id="PTHR33204">
    <property type="entry name" value="TRANSCRIPTIONAL REGULATOR, MARR FAMILY"/>
    <property type="match status" value="1"/>
</dbReference>
<sequence>MTARKLAPPERSGGASCPVIEGVMGVLGRAWAGAVIEALLVGNTRFTEIARYVGGATDAVLSARLKELCARGLVIRHVEPGPPVSVTYTLTEAGHDAAPVLEAIRAYGQAHPEVTALT</sequence>
<evidence type="ECO:0000259" key="4">
    <source>
        <dbReference type="PROSITE" id="PS51118"/>
    </source>
</evidence>
<evidence type="ECO:0000256" key="1">
    <source>
        <dbReference type="ARBA" id="ARBA00023015"/>
    </source>
</evidence>
<accession>W6K3W3</accession>
<keyword evidence="1" id="KW-0805">Transcription regulation</keyword>
<evidence type="ECO:0000256" key="3">
    <source>
        <dbReference type="ARBA" id="ARBA00023163"/>
    </source>
</evidence>
<dbReference type="STRING" id="1193182.BN11_3580011"/>
<dbReference type="EMBL" id="CAJA01000288">
    <property type="protein sequence ID" value="CCH73964.1"/>
    <property type="molecule type" value="Genomic_DNA"/>
</dbReference>
<dbReference type="AlphaFoldDB" id="W6K3W3"/>
<dbReference type="SUPFAM" id="SSF46785">
    <property type="entry name" value="Winged helix' DNA-binding domain"/>
    <property type="match status" value="1"/>
</dbReference>
<organism evidence="5 6">
    <name type="scientific">Nostocoides australiense Ben110</name>
    <dbReference type="NCBI Taxonomy" id="1193182"/>
    <lineage>
        <taxon>Bacteria</taxon>
        <taxon>Bacillati</taxon>
        <taxon>Actinomycetota</taxon>
        <taxon>Actinomycetes</taxon>
        <taxon>Micrococcales</taxon>
        <taxon>Intrasporangiaceae</taxon>
        <taxon>Nostocoides</taxon>
    </lineage>
</organism>
<dbReference type="InterPro" id="IPR036390">
    <property type="entry name" value="WH_DNA-bd_sf"/>
</dbReference>
<dbReference type="InterPro" id="IPR002577">
    <property type="entry name" value="HTH_HxlR"/>
</dbReference>
<dbReference type="Gene3D" id="1.10.10.10">
    <property type="entry name" value="Winged helix-like DNA-binding domain superfamily/Winged helix DNA-binding domain"/>
    <property type="match status" value="1"/>
</dbReference>
<dbReference type="Proteomes" id="UP000035763">
    <property type="component" value="Unassembled WGS sequence"/>
</dbReference>
<protein>
    <recommendedName>
        <fullName evidence="4">HTH hxlR-type domain-containing protein</fullName>
    </recommendedName>
</protein>
<keyword evidence="2" id="KW-0238">DNA-binding</keyword>
<dbReference type="Pfam" id="PF01638">
    <property type="entry name" value="HxlR"/>
    <property type="match status" value="1"/>
</dbReference>
<gene>
    <name evidence="5" type="ORF">BN11_3580011</name>
</gene>
<evidence type="ECO:0000256" key="2">
    <source>
        <dbReference type="ARBA" id="ARBA00023125"/>
    </source>
</evidence>
<feature type="domain" description="HTH hxlR-type" evidence="4">
    <location>
        <begin position="17"/>
        <end position="116"/>
    </location>
</feature>
<dbReference type="RefSeq" id="WP_048699521.1">
    <property type="nucleotide sequence ID" value="NZ_HG764815.1"/>
</dbReference>
<dbReference type="PANTHER" id="PTHR33204:SF37">
    <property type="entry name" value="HTH-TYPE TRANSCRIPTIONAL REGULATOR YODB"/>
    <property type="match status" value="1"/>
</dbReference>
<keyword evidence="3" id="KW-0804">Transcription</keyword>
<dbReference type="GO" id="GO:0003677">
    <property type="term" value="F:DNA binding"/>
    <property type="evidence" value="ECO:0007669"/>
    <property type="project" value="UniProtKB-KW"/>
</dbReference>
<dbReference type="InterPro" id="IPR036388">
    <property type="entry name" value="WH-like_DNA-bd_sf"/>
</dbReference>
<evidence type="ECO:0000313" key="5">
    <source>
        <dbReference type="EMBL" id="CCH73964.1"/>
    </source>
</evidence>
<evidence type="ECO:0000313" key="6">
    <source>
        <dbReference type="Proteomes" id="UP000035763"/>
    </source>
</evidence>
<reference evidence="5 6" key="1">
    <citation type="journal article" date="2013" name="ISME J.">
        <title>A metabolic model for members of the genus Tetrasphaera involved in enhanced biological phosphorus removal.</title>
        <authorList>
            <person name="Kristiansen R."/>
            <person name="Nguyen H.T.T."/>
            <person name="Saunders A.M."/>
            <person name="Nielsen J.L."/>
            <person name="Wimmer R."/>
            <person name="Le V.Q."/>
            <person name="McIlroy S.J."/>
            <person name="Petrovski S."/>
            <person name="Seviour R.J."/>
            <person name="Calteau A."/>
            <person name="Nielsen K.L."/>
            <person name="Nielsen P.H."/>
        </authorList>
    </citation>
    <scope>NUCLEOTIDE SEQUENCE [LARGE SCALE GENOMIC DNA]</scope>
    <source>
        <strain evidence="5 6">Ben110</strain>
    </source>
</reference>